<name>A0A4Y9Y6L9_9APHY</name>
<dbReference type="AlphaFoldDB" id="A0A4Y9Y6L9"/>
<evidence type="ECO:0000256" key="1">
    <source>
        <dbReference type="SAM" id="Phobius"/>
    </source>
</evidence>
<evidence type="ECO:0000313" key="3">
    <source>
        <dbReference type="Proteomes" id="UP000298390"/>
    </source>
</evidence>
<sequence length="172" mass="18993">MKLGARRRQVDFRWLGTAPWRELGFLASVIQFFAATVFWISTITGLPGVIANLSTDPPIAITDVFFWTPQVVGGSGFILSSLLLMLECQRRWWLPNLRSLGWHIGAWNLVGAVGFTLCGALGYASLTSSKANYQSVLATFWGSWGFLIGSALQLHETLWREDPDAGGEDEAQ</sequence>
<feature type="transmembrane region" description="Helical" evidence="1">
    <location>
        <begin position="23"/>
        <end position="44"/>
    </location>
</feature>
<dbReference type="STRING" id="34475.A0A4Y9Y6L9"/>
<feature type="transmembrane region" description="Helical" evidence="1">
    <location>
        <begin position="64"/>
        <end position="86"/>
    </location>
</feature>
<keyword evidence="1" id="KW-0472">Membrane</keyword>
<evidence type="ECO:0000313" key="2">
    <source>
        <dbReference type="EMBL" id="TFY57700.1"/>
    </source>
</evidence>
<dbReference type="EMBL" id="SEKV01000409">
    <property type="protein sequence ID" value="TFY57700.1"/>
    <property type="molecule type" value="Genomic_DNA"/>
</dbReference>
<accession>A0A4Y9Y6L9</accession>
<protein>
    <submittedName>
        <fullName evidence="2">Uncharacterized protein</fullName>
    </submittedName>
</protein>
<dbReference type="Proteomes" id="UP000298390">
    <property type="component" value="Unassembled WGS sequence"/>
</dbReference>
<gene>
    <name evidence="2" type="ORF">EVJ58_g6873</name>
</gene>
<reference evidence="2 3" key="1">
    <citation type="submission" date="2019-01" db="EMBL/GenBank/DDBJ databases">
        <title>Genome sequencing of the rare red list fungi Fomitopsis rosea.</title>
        <authorList>
            <person name="Buettner E."/>
            <person name="Kellner H."/>
        </authorList>
    </citation>
    <scope>NUCLEOTIDE SEQUENCE [LARGE SCALE GENOMIC DNA]</scope>
    <source>
        <strain evidence="2 3">DSM 105464</strain>
    </source>
</reference>
<proteinExistence type="predicted"/>
<keyword evidence="1" id="KW-1133">Transmembrane helix</keyword>
<feature type="transmembrane region" description="Helical" evidence="1">
    <location>
        <begin position="106"/>
        <end position="126"/>
    </location>
</feature>
<organism evidence="2 3">
    <name type="scientific">Rhodofomes roseus</name>
    <dbReference type="NCBI Taxonomy" id="34475"/>
    <lineage>
        <taxon>Eukaryota</taxon>
        <taxon>Fungi</taxon>
        <taxon>Dikarya</taxon>
        <taxon>Basidiomycota</taxon>
        <taxon>Agaricomycotina</taxon>
        <taxon>Agaricomycetes</taxon>
        <taxon>Polyporales</taxon>
        <taxon>Rhodofomes</taxon>
    </lineage>
</organism>
<comment type="caution">
    <text evidence="2">The sequence shown here is derived from an EMBL/GenBank/DDBJ whole genome shotgun (WGS) entry which is preliminary data.</text>
</comment>
<keyword evidence="1" id="KW-0812">Transmembrane</keyword>